<comment type="caution">
    <text evidence="3">The sequence shown here is derived from an EMBL/GenBank/DDBJ whole genome shotgun (WGS) entry which is preliminary data.</text>
</comment>
<reference evidence="3 4" key="1">
    <citation type="submission" date="2019-04" db="EMBL/GenBank/DDBJ databases">
        <title>Geobacter oryzae sp. nov., ferric-reducing bacteria isolated from paddy soil.</title>
        <authorList>
            <person name="Xu Z."/>
            <person name="Masuda Y."/>
            <person name="Itoh H."/>
            <person name="Senoo K."/>
        </authorList>
    </citation>
    <scope>NUCLEOTIDE SEQUENCE [LARGE SCALE GENOMIC DNA]</scope>
    <source>
        <strain evidence="3 4">Red111</strain>
    </source>
</reference>
<dbReference type="PANTHER" id="PTHR15629:SF2">
    <property type="entry name" value="SH3 DOMAIN-CONTAINING YSC84-LIKE PROTEIN 1"/>
    <property type="match status" value="1"/>
</dbReference>
<keyword evidence="4" id="KW-1185">Reference proteome</keyword>
<feature type="domain" description="Ysc84 actin-binding" evidence="2">
    <location>
        <begin position="102"/>
        <end position="221"/>
    </location>
</feature>
<dbReference type="GO" id="GO:0035091">
    <property type="term" value="F:phosphatidylinositol binding"/>
    <property type="evidence" value="ECO:0007669"/>
    <property type="project" value="TreeGrafter"/>
</dbReference>
<dbReference type="Pfam" id="PF04366">
    <property type="entry name" value="Ysc84"/>
    <property type="match status" value="1"/>
</dbReference>
<protein>
    <recommendedName>
        <fullName evidence="2">Ysc84 actin-binding domain-containing protein</fullName>
    </recommendedName>
</protein>
<keyword evidence="1" id="KW-0732">Signal</keyword>
<evidence type="ECO:0000256" key="1">
    <source>
        <dbReference type="SAM" id="SignalP"/>
    </source>
</evidence>
<evidence type="ECO:0000259" key="2">
    <source>
        <dbReference type="Pfam" id="PF04366"/>
    </source>
</evidence>
<dbReference type="AlphaFoldDB" id="A0A4S1CE03"/>
<evidence type="ECO:0000313" key="4">
    <source>
        <dbReference type="Proteomes" id="UP000306416"/>
    </source>
</evidence>
<accession>A0A4S1CE03</accession>
<feature type="chain" id="PRO_5021002897" description="Ysc84 actin-binding domain-containing protein" evidence="1">
    <location>
        <begin position="26"/>
        <end position="222"/>
    </location>
</feature>
<gene>
    <name evidence="3" type="ORF">E4633_15150</name>
</gene>
<dbReference type="PANTHER" id="PTHR15629">
    <property type="entry name" value="SH3YL1 PROTEIN"/>
    <property type="match status" value="1"/>
</dbReference>
<dbReference type="EMBL" id="SRSC01000003">
    <property type="protein sequence ID" value="TGU71641.1"/>
    <property type="molecule type" value="Genomic_DNA"/>
</dbReference>
<evidence type="ECO:0000313" key="3">
    <source>
        <dbReference type="EMBL" id="TGU71641.1"/>
    </source>
</evidence>
<dbReference type="RefSeq" id="WP_135871412.1">
    <property type="nucleotide sequence ID" value="NZ_SRSC01000003.1"/>
</dbReference>
<proteinExistence type="predicted"/>
<dbReference type="Proteomes" id="UP000306416">
    <property type="component" value="Unassembled WGS sequence"/>
</dbReference>
<feature type="signal peptide" evidence="1">
    <location>
        <begin position="1"/>
        <end position="25"/>
    </location>
</feature>
<dbReference type="CDD" id="cd11524">
    <property type="entry name" value="SYLF"/>
    <property type="match status" value="1"/>
</dbReference>
<dbReference type="InterPro" id="IPR007461">
    <property type="entry name" value="Ysc84_actin-binding"/>
</dbReference>
<sequence length="222" mass="23126">MRTIRLITAAIVTLLLGTSITPAFAAGETRKIEDCIEVVKAIKAIPEQSIPPALLQNAQGVMVIPGVIKVGFVVGGRYGTGVLTVRDEKGNWTDPVFIKIAGGSLGWQIGAESTDLILVFKTKKSVEGALKGKFTLGADASVAAGPVGRSAEGATDVTLKAEILSYSRSRGLFAGIALNGAALMIDDEANASFYGKDITPKSILSGQGGKRTPEVSELLQQL</sequence>
<name>A0A4S1CE03_9BACT</name>
<dbReference type="InterPro" id="IPR051702">
    <property type="entry name" value="SH3_domain_YSC84-like"/>
</dbReference>
<organism evidence="3 4">
    <name type="scientific">Geomonas terrae</name>
    <dbReference type="NCBI Taxonomy" id="2562681"/>
    <lineage>
        <taxon>Bacteria</taxon>
        <taxon>Pseudomonadati</taxon>
        <taxon>Thermodesulfobacteriota</taxon>
        <taxon>Desulfuromonadia</taxon>
        <taxon>Geobacterales</taxon>
        <taxon>Geobacteraceae</taxon>
        <taxon>Geomonas</taxon>
    </lineage>
</organism>